<evidence type="ECO:0008006" key="3">
    <source>
        <dbReference type="Google" id="ProtNLM"/>
    </source>
</evidence>
<dbReference type="Proteomes" id="UP000031971">
    <property type="component" value="Unassembled WGS sequence"/>
</dbReference>
<dbReference type="EMBL" id="JXSL01000024">
    <property type="protein sequence ID" value="KIL99431.1"/>
    <property type="molecule type" value="Genomic_DNA"/>
</dbReference>
<accession>A0A0C2V2W8</accession>
<comment type="caution">
    <text evidence="1">The sequence shown here is derived from an EMBL/GenBank/DDBJ whole genome shotgun (WGS) entry which is preliminary data.</text>
</comment>
<evidence type="ECO:0000313" key="1">
    <source>
        <dbReference type="EMBL" id="KIL99431.1"/>
    </source>
</evidence>
<name>A0A0C2V2W8_PARME</name>
<sequence>MLSLGLLFGATTVSGTLPAGDGDQIVICTSQGMVTVDPGATQQFPAAEHSTPTHCLCCLPSLHGGVDVARSVSSVSPTPTIIQRLAPPPVVGLVSPLRPWTSQPPRAPPAI</sequence>
<dbReference type="STRING" id="272627.CCC_04202"/>
<keyword evidence="2" id="KW-1185">Reference proteome</keyword>
<gene>
    <name evidence="1" type="ORF">CCC_04202</name>
</gene>
<evidence type="ECO:0000313" key="2">
    <source>
        <dbReference type="Proteomes" id="UP000031971"/>
    </source>
</evidence>
<proteinExistence type="predicted"/>
<reference evidence="1 2" key="1">
    <citation type="submission" date="2015-01" db="EMBL/GenBank/DDBJ databases">
        <title>Genome Sequence of Magnetospirillum magnetotacticum Strain MS-1.</title>
        <authorList>
            <person name="Marinov G.K."/>
            <person name="Smalley M.D."/>
            <person name="DeSalvo G."/>
        </authorList>
    </citation>
    <scope>NUCLEOTIDE SEQUENCE [LARGE SCALE GENOMIC DNA]</scope>
    <source>
        <strain evidence="1 2">MS-1</strain>
    </source>
</reference>
<protein>
    <recommendedName>
        <fullName evidence="3">DUF2946 domain-containing protein</fullName>
    </recommendedName>
</protein>
<dbReference type="Pfam" id="PF11162">
    <property type="entry name" value="DUF2946"/>
    <property type="match status" value="1"/>
</dbReference>
<dbReference type="AlphaFoldDB" id="A0A0C2V2W8"/>
<dbReference type="InterPro" id="IPR021333">
    <property type="entry name" value="DUF2946"/>
</dbReference>
<dbReference type="RefSeq" id="WP_009867357.1">
    <property type="nucleotide sequence ID" value="NZ_JXSL01000024.1"/>
</dbReference>
<organism evidence="1 2">
    <name type="scientific">Paramagnetospirillum magnetotacticum MS-1</name>
    <dbReference type="NCBI Taxonomy" id="272627"/>
    <lineage>
        <taxon>Bacteria</taxon>
        <taxon>Pseudomonadati</taxon>
        <taxon>Pseudomonadota</taxon>
        <taxon>Alphaproteobacteria</taxon>
        <taxon>Rhodospirillales</taxon>
        <taxon>Magnetospirillaceae</taxon>
        <taxon>Paramagnetospirillum</taxon>
    </lineage>
</organism>